<comment type="caution">
    <text evidence="5">The sequence shown here is derived from an EMBL/GenBank/DDBJ whole genome shotgun (WGS) entry which is preliminary data.</text>
</comment>
<dbReference type="RefSeq" id="WP_158352389.1">
    <property type="nucleotide sequence ID" value="NZ_JAHQCX010000006.1"/>
</dbReference>
<reference evidence="5 6" key="1">
    <citation type="submission" date="2021-06" db="EMBL/GenBank/DDBJ databases">
        <title>Description of novel taxa of the family Lachnospiraceae.</title>
        <authorList>
            <person name="Chaplin A.V."/>
            <person name="Sokolova S.R."/>
            <person name="Pikina A.P."/>
            <person name="Korzhanova M."/>
            <person name="Belova V."/>
            <person name="Korostin D."/>
            <person name="Efimov B.A."/>
        </authorList>
    </citation>
    <scope>NUCLEOTIDE SEQUENCE [LARGE SCALE GENOMIC DNA]</scope>
    <source>
        <strain evidence="5 6">ASD4241</strain>
    </source>
</reference>
<dbReference type="InterPro" id="IPR055396">
    <property type="entry name" value="DUF7088"/>
</dbReference>
<evidence type="ECO:0000313" key="6">
    <source>
        <dbReference type="Proteomes" id="UP001314681"/>
    </source>
</evidence>
<evidence type="ECO:0000259" key="4">
    <source>
        <dbReference type="Pfam" id="PF23357"/>
    </source>
</evidence>
<feature type="region of interest" description="Disordered" evidence="1">
    <location>
        <begin position="352"/>
        <end position="372"/>
    </location>
</feature>
<organism evidence="5 6">
    <name type="scientific">Diplocloster modestus</name>
    <dbReference type="NCBI Taxonomy" id="2850322"/>
    <lineage>
        <taxon>Bacteria</taxon>
        <taxon>Bacillati</taxon>
        <taxon>Bacillota</taxon>
        <taxon>Clostridia</taxon>
        <taxon>Lachnospirales</taxon>
        <taxon>Lachnospiraceae</taxon>
        <taxon>Diplocloster</taxon>
    </lineage>
</organism>
<dbReference type="Pfam" id="PF09822">
    <property type="entry name" value="ABC_transp_aux"/>
    <property type="match status" value="1"/>
</dbReference>
<keyword evidence="2" id="KW-1133">Transmembrane helix</keyword>
<keyword evidence="6" id="KW-1185">Reference proteome</keyword>
<feature type="compositionally biased region" description="Acidic residues" evidence="1">
    <location>
        <begin position="404"/>
        <end position="417"/>
    </location>
</feature>
<evidence type="ECO:0000259" key="3">
    <source>
        <dbReference type="Pfam" id="PF09822"/>
    </source>
</evidence>
<gene>
    <name evidence="5" type="ORF">KTH90_10620</name>
</gene>
<feature type="domain" description="DUF7088" evidence="4">
    <location>
        <begin position="62"/>
        <end position="141"/>
    </location>
</feature>
<keyword evidence="2" id="KW-0472">Membrane</keyword>
<accession>A0ABS6K7H9</accession>
<protein>
    <submittedName>
        <fullName evidence="5">GldG family protein</fullName>
    </submittedName>
</protein>
<keyword evidence="2" id="KW-0812">Transmembrane</keyword>
<evidence type="ECO:0000256" key="2">
    <source>
        <dbReference type="SAM" id="Phobius"/>
    </source>
</evidence>
<feature type="transmembrane region" description="Helical" evidence="2">
    <location>
        <begin position="21"/>
        <end position="43"/>
    </location>
</feature>
<dbReference type="Pfam" id="PF23357">
    <property type="entry name" value="DUF7088"/>
    <property type="match status" value="1"/>
</dbReference>
<feature type="region of interest" description="Disordered" evidence="1">
    <location>
        <begin position="389"/>
        <end position="428"/>
    </location>
</feature>
<proteinExistence type="predicted"/>
<dbReference type="EMBL" id="JAHQCX010000006">
    <property type="protein sequence ID" value="MBU9726465.1"/>
    <property type="molecule type" value="Genomic_DNA"/>
</dbReference>
<sequence length="522" mass="56420">MKKFNIKESFRKGVKNKRLRHGSYSMGLALIVLAIIVVINMAVNALPSKFREFDLTGQNLTQISSQTTEVLDALTKDVQIYLVAQSGQEDETTKKLLDNYAQASDHIKFEVRDPVKNPAFLNSYQDMDLYNNSVIVECGDRKKALSPDQIYEYQMDYTNYSSTVTGFDGEGQITSAISYVTSENLGKAYTLTGHDEAAMTDSLKSLIQKQNLETEDLNLITADQVPEDADFLLIFSPMADISAEESVKIQNYLTAGGHAFIVAGYTGGTPQPNLDALLAGYGLERVEGVVVEGDPNHYTGSGQAYIVPDKESHEITSGLEKYILMPMAQGLQESQDHRDTVQVSSLLKTSDAAYSKPDPANVTTMEKEDGDIDGPFMIGAAITETVSAGEGNTGMEDTGTEGADTADTDTEGADTDSTDTGNAEDQSASKETRIVCLTSELMFDQGIDSQVIGGNMELVGKAVSWLTDGEEVTVSIPSKSIDNTSLSMTAMGTLLGFLGCIVVIPLAVLVTGLVIWLGRKNR</sequence>
<dbReference type="InterPro" id="IPR019196">
    <property type="entry name" value="ABC_transp_unknown"/>
</dbReference>
<evidence type="ECO:0000313" key="5">
    <source>
        <dbReference type="EMBL" id="MBU9726465.1"/>
    </source>
</evidence>
<dbReference type="Proteomes" id="UP001314681">
    <property type="component" value="Unassembled WGS sequence"/>
</dbReference>
<feature type="domain" description="ABC-type uncharacterised transport system" evidence="3">
    <location>
        <begin position="199"/>
        <end position="386"/>
    </location>
</feature>
<name>A0ABS6K7H9_9FIRM</name>
<feature type="transmembrane region" description="Helical" evidence="2">
    <location>
        <begin position="494"/>
        <end position="517"/>
    </location>
</feature>
<evidence type="ECO:0000256" key="1">
    <source>
        <dbReference type="SAM" id="MobiDB-lite"/>
    </source>
</evidence>
<dbReference type="CDD" id="cd03143">
    <property type="entry name" value="A4_beta-galactosidase_middle_domain"/>
    <property type="match status" value="1"/>
</dbReference>